<feature type="transmembrane region" description="Helical" evidence="9">
    <location>
        <begin position="248"/>
        <end position="266"/>
    </location>
</feature>
<keyword evidence="3 9" id="KW-0812">Transmembrane</keyword>
<feature type="compositionally biased region" description="Polar residues" evidence="10">
    <location>
        <begin position="9"/>
        <end position="22"/>
    </location>
</feature>
<comment type="similarity">
    <text evidence="2 9">Belongs to the YIP1 family.</text>
</comment>
<evidence type="ECO:0000256" key="1">
    <source>
        <dbReference type="ARBA" id="ARBA00004653"/>
    </source>
</evidence>
<dbReference type="Pfam" id="PF04893">
    <property type="entry name" value="Yip1"/>
    <property type="match status" value="1"/>
</dbReference>
<dbReference type="EMBL" id="CAWYQH010000141">
    <property type="protein sequence ID" value="CAK8694813.1"/>
    <property type="molecule type" value="Genomic_DNA"/>
</dbReference>
<evidence type="ECO:0000256" key="9">
    <source>
        <dbReference type="RuleBase" id="RU361264"/>
    </source>
</evidence>
<evidence type="ECO:0000313" key="12">
    <source>
        <dbReference type="EMBL" id="CAK8694813.1"/>
    </source>
</evidence>
<feature type="transmembrane region" description="Helical" evidence="9">
    <location>
        <begin position="138"/>
        <end position="154"/>
    </location>
</feature>
<comment type="caution">
    <text evidence="12">The sequence shown here is derived from an EMBL/GenBank/DDBJ whole genome shotgun (WGS) entry which is preliminary data.</text>
</comment>
<keyword evidence="13" id="KW-1185">Reference proteome</keyword>
<protein>
    <recommendedName>
        <fullName evidence="9">Protein YIPF</fullName>
    </recommendedName>
</protein>
<dbReference type="PANTHER" id="PTHR21236:SF7">
    <property type="entry name" value="PROTEIN YIPF4"/>
    <property type="match status" value="1"/>
</dbReference>
<evidence type="ECO:0000256" key="10">
    <source>
        <dbReference type="SAM" id="MobiDB-lite"/>
    </source>
</evidence>
<feature type="transmembrane region" description="Helical" evidence="9">
    <location>
        <begin position="190"/>
        <end position="210"/>
    </location>
</feature>
<evidence type="ECO:0000256" key="6">
    <source>
        <dbReference type="ARBA" id="ARBA00023136"/>
    </source>
</evidence>
<evidence type="ECO:0000256" key="5">
    <source>
        <dbReference type="ARBA" id="ARBA00023034"/>
    </source>
</evidence>
<dbReference type="InterPro" id="IPR006977">
    <property type="entry name" value="Yip1_dom"/>
</dbReference>
<accession>A0ABP0GU24</accession>
<keyword evidence="4 9" id="KW-1133">Transmembrane helix</keyword>
<feature type="transmembrane region" description="Helical" evidence="9">
    <location>
        <begin position="216"/>
        <end position="236"/>
    </location>
</feature>
<dbReference type="PANTHER" id="PTHR21236">
    <property type="entry name" value="GOLGI MEMBRANE PROTEIN YIP1"/>
    <property type="match status" value="1"/>
</dbReference>
<organism evidence="12 13">
    <name type="scientific">Clavelina lepadiformis</name>
    <name type="common">Light-bulb sea squirt</name>
    <name type="synonym">Ascidia lepadiformis</name>
    <dbReference type="NCBI Taxonomy" id="159417"/>
    <lineage>
        <taxon>Eukaryota</taxon>
        <taxon>Metazoa</taxon>
        <taxon>Chordata</taxon>
        <taxon>Tunicata</taxon>
        <taxon>Ascidiacea</taxon>
        <taxon>Aplousobranchia</taxon>
        <taxon>Clavelinidae</taxon>
        <taxon>Clavelina</taxon>
    </lineage>
</organism>
<proteinExistence type="inferred from homology"/>
<evidence type="ECO:0000256" key="8">
    <source>
        <dbReference type="ARBA" id="ARBA00037720"/>
    </source>
</evidence>
<keyword evidence="5" id="KW-0333">Golgi apparatus</keyword>
<gene>
    <name evidence="12" type="ORF">CVLEPA_LOCUS28146</name>
</gene>
<evidence type="ECO:0000313" key="13">
    <source>
        <dbReference type="Proteomes" id="UP001642483"/>
    </source>
</evidence>
<name>A0ABP0GU24_CLALP</name>
<evidence type="ECO:0000256" key="4">
    <source>
        <dbReference type="ARBA" id="ARBA00022989"/>
    </source>
</evidence>
<feature type="region of interest" description="Disordered" evidence="10">
    <location>
        <begin position="1"/>
        <end position="22"/>
    </location>
</feature>
<evidence type="ECO:0000256" key="3">
    <source>
        <dbReference type="ARBA" id="ARBA00022692"/>
    </source>
</evidence>
<dbReference type="InterPro" id="IPR045231">
    <property type="entry name" value="Yip1/4-like"/>
</dbReference>
<feature type="domain" description="Yip1" evidence="11">
    <location>
        <begin position="128"/>
        <end position="262"/>
    </location>
</feature>
<evidence type="ECO:0000256" key="2">
    <source>
        <dbReference type="ARBA" id="ARBA00010596"/>
    </source>
</evidence>
<evidence type="ECO:0000256" key="7">
    <source>
        <dbReference type="ARBA" id="ARBA00024188"/>
    </source>
</evidence>
<feature type="transmembrane region" description="Helical" evidence="9">
    <location>
        <begin position="160"/>
        <end position="178"/>
    </location>
</feature>
<reference evidence="12 13" key="1">
    <citation type="submission" date="2024-02" db="EMBL/GenBank/DDBJ databases">
        <authorList>
            <person name="Daric V."/>
            <person name="Darras S."/>
        </authorList>
    </citation>
    <scope>NUCLEOTIDE SEQUENCE [LARGE SCALE GENOMIC DNA]</scope>
</reference>
<evidence type="ECO:0000259" key="11">
    <source>
        <dbReference type="Pfam" id="PF04893"/>
    </source>
</evidence>
<keyword evidence="6 9" id="KW-0472">Membrane</keyword>
<comment type="subcellular location">
    <subcellularLocation>
        <location evidence="1 9">Golgi apparatus membrane</location>
        <topology evidence="1 9">Multi-pass membrane protein</topology>
    </subcellularLocation>
    <subcellularLocation>
        <location evidence="7">Golgi apparatus</location>
        <location evidence="7">cis-Golgi network membrane</location>
    </subcellularLocation>
</comment>
<dbReference type="Proteomes" id="UP001642483">
    <property type="component" value="Unassembled WGS sequence"/>
</dbReference>
<comment type="function">
    <text evidence="8">Involved in the maintenance of the Golgi structure.</text>
</comment>
<sequence>MTEKDHYLNSPTSTSSEFSFVPSQASSTTSNLKYDTMSTSTGEVALNLMGQSFSGNIETAPGVSQTPIEDGNFGNVLKRRGYGWLLETDDTDEDEPEKPLLEELDIDLKDIYYKIRCVLLPLPSFGQSRHIVRENPDFWGPLAVVLIFSMVSLYGQFRVVSWILTMWLFGSLLIFLLARVLGGDVGYSQCLGIIGYSLLPLIITAALLMLVGSVEVMAFLIRVLGIFWASYSAASLIVNESYKEKKALLIYPIFLLYVYFFSLYSGV</sequence>